<evidence type="ECO:0000256" key="9">
    <source>
        <dbReference type="ARBA" id="ARBA00023268"/>
    </source>
</evidence>
<dbReference type="Pfam" id="PF00078">
    <property type="entry name" value="RVT_1"/>
    <property type="match status" value="1"/>
</dbReference>
<dbReference type="InterPro" id="IPR000477">
    <property type="entry name" value="RT_dom"/>
</dbReference>
<feature type="domain" description="Reverse transcriptase" evidence="10">
    <location>
        <begin position="103"/>
        <end position="281"/>
    </location>
</feature>
<dbReference type="AlphaFoldDB" id="A0A085NLV0"/>
<dbReference type="Proteomes" id="UP000030758">
    <property type="component" value="Unassembled WGS sequence"/>
</dbReference>
<sequence length="454" mass="51672">MRASLSLSYAVLGADFLHNYAFLIRMDNLTLAHSSTGTVVRGHPSPVFDCTQISQLRRTPPSSPLAHTTCDTASQRPDRPFTLPLRLPAERMEVARAEFNDLLQRGIIRPSNSMWASPFHMVHKKAAGDRRPCGDYRALNRITVADRYPLPHIHDFTHSLYGATVFTKLDLKDAYHQIPVASADVEKTAIITPFGLFEFLRMPCGLRNASQTFQRFIDSVHTGFSFCFAYVDDILVASATIDEHPVHLQKVFTRLSASGLVLKLEKGEFLKSKLEFFGHQLDRHGIRPTDSRVKHLQNYPRPTCTRRRRQYLGMINFYHRFNPACAQIVQPLHQMLTDQRNHKELQWGEEQNVAFLRAKDDLADATLLSHPIPKAEASIMVDASDVAVGAVLQQKVRNAWQALSFFSKALSPPAERRYSTYSRELLAVYLAVKHFRYFVEGRNFHIITDHLPLP</sequence>
<evidence type="ECO:0000256" key="6">
    <source>
        <dbReference type="ARBA" id="ARBA00022759"/>
    </source>
</evidence>
<keyword evidence="5" id="KW-0540">Nuclease</keyword>
<evidence type="ECO:0000256" key="1">
    <source>
        <dbReference type="ARBA" id="ARBA00012493"/>
    </source>
</evidence>
<name>A0A085NLV0_9BILA</name>
<dbReference type="PANTHER" id="PTHR37984">
    <property type="entry name" value="PROTEIN CBG26694"/>
    <property type="match status" value="1"/>
</dbReference>
<dbReference type="GO" id="GO:0004519">
    <property type="term" value="F:endonuclease activity"/>
    <property type="evidence" value="ECO:0007669"/>
    <property type="project" value="UniProtKB-KW"/>
</dbReference>
<dbReference type="GO" id="GO:0003964">
    <property type="term" value="F:RNA-directed DNA polymerase activity"/>
    <property type="evidence" value="ECO:0007669"/>
    <property type="project" value="UniProtKB-KW"/>
</dbReference>
<protein>
    <recommendedName>
        <fullName evidence="1">RNA-directed DNA polymerase</fullName>
        <ecNumber evidence="1">2.7.7.49</ecNumber>
    </recommendedName>
</protein>
<accession>A0A085NLV0</accession>
<keyword evidence="9" id="KW-0511">Multifunctional enzyme</keyword>
<dbReference type="GO" id="GO:0008233">
    <property type="term" value="F:peptidase activity"/>
    <property type="evidence" value="ECO:0007669"/>
    <property type="project" value="UniProtKB-KW"/>
</dbReference>
<dbReference type="InterPro" id="IPR043128">
    <property type="entry name" value="Rev_trsase/Diguanyl_cyclase"/>
</dbReference>
<keyword evidence="3" id="KW-0808">Transferase</keyword>
<dbReference type="EMBL" id="KL367487">
    <property type="protein sequence ID" value="KFD70446.1"/>
    <property type="molecule type" value="Genomic_DNA"/>
</dbReference>
<evidence type="ECO:0000256" key="2">
    <source>
        <dbReference type="ARBA" id="ARBA00022670"/>
    </source>
</evidence>
<dbReference type="FunFam" id="3.30.70.270:FF:000020">
    <property type="entry name" value="Transposon Tf2-6 polyprotein-like Protein"/>
    <property type="match status" value="1"/>
</dbReference>
<dbReference type="FunFam" id="3.10.10.10:FF:000007">
    <property type="entry name" value="Retrovirus-related Pol polyprotein from transposon 17.6-like Protein"/>
    <property type="match status" value="1"/>
</dbReference>
<dbReference type="PANTHER" id="PTHR37984:SF5">
    <property type="entry name" value="PROTEIN NYNRIN-LIKE"/>
    <property type="match status" value="1"/>
</dbReference>
<dbReference type="Gene3D" id="3.30.70.270">
    <property type="match status" value="2"/>
</dbReference>
<evidence type="ECO:0000256" key="3">
    <source>
        <dbReference type="ARBA" id="ARBA00022679"/>
    </source>
</evidence>
<evidence type="ECO:0000256" key="4">
    <source>
        <dbReference type="ARBA" id="ARBA00022695"/>
    </source>
</evidence>
<dbReference type="CDD" id="cd09274">
    <property type="entry name" value="RNase_HI_RT_Ty3"/>
    <property type="match status" value="1"/>
</dbReference>
<dbReference type="Gene3D" id="3.10.10.10">
    <property type="entry name" value="HIV Type 1 Reverse Transcriptase, subunit A, domain 1"/>
    <property type="match status" value="1"/>
</dbReference>
<dbReference type="InterPro" id="IPR050951">
    <property type="entry name" value="Retrovirus_Pol_polyprotein"/>
</dbReference>
<evidence type="ECO:0000256" key="7">
    <source>
        <dbReference type="ARBA" id="ARBA00022801"/>
    </source>
</evidence>
<dbReference type="EC" id="2.7.7.49" evidence="1"/>
<dbReference type="InterPro" id="IPR041577">
    <property type="entry name" value="RT_RNaseH_2"/>
</dbReference>
<organism evidence="11">
    <name type="scientific">Trichuris suis</name>
    <name type="common">pig whipworm</name>
    <dbReference type="NCBI Taxonomy" id="68888"/>
    <lineage>
        <taxon>Eukaryota</taxon>
        <taxon>Metazoa</taxon>
        <taxon>Ecdysozoa</taxon>
        <taxon>Nematoda</taxon>
        <taxon>Enoplea</taxon>
        <taxon>Dorylaimia</taxon>
        <taxon>Trichinellida</taxon>
        <taxon>Trichuridae</taxon>
        <taxon>Trichuris</taxon>
    </lineage>
</organism>
<keyword evidence="7" id="KW-0378">Hydrolase</keyword>
<dbReference type="CDD" id="cd01647">
    <property type="entry name" value="RT_LTR"/>
    <property type="match status" value="1"/>
</dbReference>
<evidence type="ECO:0000256" key="5">
    <source>
        <dbReference type="ARBA" id="ARBA00022722"/>
    </source>
</evidence>
<keyword evidence="6" id="KW-0255">Endonuclease</keyword>
<evidence type="ECO:0000313" key="11">
    <source>
        <dbReference type="EMBL" id="KFD70446.1"/>
    </source>
</evidence>
<proteinExistence type="predicted"/>
<keyword evidence="2" id="KW-0645">Protease</keyword>
<dbReference type="GO" id="GO:0006508">
    <property type="term" value="P:proteolysis"/>
    <property type="evidence" value="ECO:0007669"/>
    <property type="project" value="UniProtKB-KW"/>
</dbReference>
<evidence type="ECO:0000259" key="10">
    <source>
        <dbReference type="PROSITE" id="PS50878"/>
    </source>
</evidence>
<dbReference type="InterPro" id="IPR043502">
    <property type="entry name" value="DNA/RNA_pol_sf"/>
</dbReference>
<evidence type="ECO:0000256" key="8">
    <source>
        <dbReference type="ARBA" id="ARBA00022918"/>
    </source>
</evidence>
<reference evidence="11" key="1">
    <citation type="journal article" date="2014" name="Nat. Genet.">
        <title>Genome and transcriptome of the porcine whipworm Trichuris suis.</title>
        <authorList>
            <person name="Jex A.R."/>
            <person name="Nejsum P."/>
            <person name="Schwarz E.M."/>
            <person name="Hu L."/>
            <person name="Young N.D."/>
            <person name="Hall R.S."/>
            <person name="Korhonen P.K."/>
            <person name="Liao S."/>
            <person name="Thamsborg S."/>
            <person name="Xia J."/>
            <person name="Xu P."/>
            <person name="Wang S."/>
            <person name="Scheerlinck J.P."/>
            <person name="Hofmann A."/>
            <person name="Sternberg P.W."/>
            <person name="Wang J."/>
            <person name="Gasser R.B."/>
        </authorList>
    </citation>
    <scope>NUCLEOTIDE SEQUENCE [LARGE SCALE GENOMIC DNA]</scope>
    <source>
        <strain evidence="11">DCEP-RM93F</strain>
    </source>
</reference>
<keyword evidence="4" id="KW-0548">Nucleotidyltransferase</keyword>
<dbReference type="FunFam" id="3.10.20.370:FF:000001">
    <property type="entry name" value="Retrovirus-related Pol polyprotein from transposon 17.6-like protein"/>
    <property type="match status" value="1"/>
</dbReference>
<dbReference type="Pfam" id="PF17919">
    <property type="entry name" value="RT_RNaseH_2"/>
    <property type="match status" value="1"/>
</dbReference>
<dbReference type="SUPFAM" id="SSF56672">
    <property type="entry name" value="DNA/RNA polymerases"/>
    <property type="match status" value="1"/>
</dbReference>
<gene>
    <name evidence="11" type="ORF">M514_17239</name>
</gene>
<dbReference type="PROSITE" id="PS50878">
    <property type="entry name" value="RT_POL"/>
    <property type="match status" value="1"/>
</dbReference>
<keyword evidence="8" id="KW-0695">RNA-directed DNA polymerase</keyword>
<dbReference type="OrthoDB" id="5865526at2759"/>